<dbReference type="CTD" id="36345487"/>
<evidence type="ECO:0000313" key="2">
    <source>
        <dbReference type="EMBL" id="EUB55366.1"/>
    </source>
</evidence>
<dbReference type="AlphaFoldDB" id="W6U436"/>
<proteinExistence type="predicted"/>
<dbReference type="Proteomes" id="UP000019149">
    <property type="component" value="Unassembled WGS sequence"/>
</dbReference>
<organism evidence="2 3">
    <name type="scientific">Echinococcus granulosus</name>
    <name type="common">Hydatid tapeworm</name>
    <dbReference type="NCBI Taxonomy" id="6210"/>
    <lineage>
        <taxon>Eukaryota</taxon>
        <taxon>Metazoa</taxon>
        <taxon>Spiralia</taxon>
        <taxon>Lophotrochozoa</taxon>
        <taxon>Platyhelminthes</taxon>
        <taxon>Cestoda</taxon>
        <taxon>Eucestoda</taxon>
        <taxon>Cyclophyllidea</taxon>
        <taxon>Taeniidae</taxon>
        <taxon>Echinococcus</taxon>
        <taxon>Echinococcus granulosus group</taxon>
    </lineage>
</organism>
<dbReference type="GeneID" id="36345487"/>
<feature type="signal peptide" evidence="1">
    <location>
        <begin position="1"/>
        <end position="24"/>
    </location>
</feature>
<dbReference type="OMA" id="CTEPEHC"/>
<protein>
    <submittedName>
        <fullName evidence="2">Uncharacterized protein</fullName>
    </submittedName>
</protein>
<keyword evidence="1" id="KW-0732">Signal</keyword>
<name>W6U436_ECHGR</name>
<dbReference type="RefSeq" id="XP_024346562.1">
    <property type="nucleotide sequence ID" value="XM_024499021.1"/>
</dbReference>
<gene>
    <name evidence="2" type="ORF">EGR_09772</name>
</gene>
<dbReference type="OrthoDB" id="6239159at2759"/>
<evidence type="ECO:0000313" key="3">
    <source>
        <dbReference type="Proteomes" id="UP000019149"/>
    </source>
</evidence>
<sequence length="293" mass="33239">MIQPITRLLFLILNHALVSMRTAMKEIDNDSPKTHPLKNRVKCISIDANHCSNENGFALSHEKDRKAVDECQEDGTDESVVSVNEIYQLGIEDKENNEVYLLDFVDSLKVSYSVEVPDTSQGGLETLPPFIHDCLFAEYLSCTASDVLSKISASLESWMDEVDEGKFISRHLAAFDELIVLRKQIFTLLKLFVPNPDVREGFDCTTADLDRYLLRIIRDLSNNNRNLGSEASTGYPVVSVCTEPEHCVHVLRQRVLTLLQTLLPNLLLPESFDLKRDLQDLINAIYSYNMPKF</sequence>
<keyword evidence="3" id="KW-1185">Reference proteome</keyword>
<feature type="chain" id="PRO_5004881776" evidence="1">
    <location>
        <begin position="25"/>
        <end position="293"/>
    </location>
</feature>
<dbReference type="EMBL" id="APAU02000166">
    <property type="protein sequence ID" value="EUB55366.1"/>
    <property type="molecule type" value="Genomic_DNA"/>
</dbReference>
<evidence type="ECO:0000256" key="1">
    <source>
        <dbReference type="SAM" id="SignalP"/>
    </source>
</evidence>
<accession>W6U436</accession>
<comment type="caution">
    <text evidence="2">The sequence shown here is derived from an EMBL/GenBank/DDBJ whole genome shotgun (WGS) entry which is preliminary data.</text>
</comment>
<reference evidence="2 3" key="1">
    <citation type="journal article" date="2013" name="Nat. Genet.">
        <title>The genome of the hydatid tapeworm Echinococcus granulosus.</title>
        <authorList>
            <person name="Zheng H."/>
            <person name="Zhang W."/>
            <person name="Zhang L."/>
            <person name="Zhang Z."/>
            <person name="Li J."/>
            <person name="Lu G."/>
            <person name="Zhu Y."/>
            <person name="Wang Y."/>
            <person name="Huang Y."/>
            <person name="Liu J."/>
            <person name="Kang H."/>
            <person name="Chen J."/>
            <person name="Wang L."/>
            <person name="Chen A."/>
            <person name="Yu S."/>
            <person name="Gao Z."/>
            <person name="Jin L."/>
            <person name="Gu W."/>
            <person name="Wang Z."/>
            <person name="Zhao L."/>
            <person name="Shi B."/>
            <person name="Wen H."/>
            <person name="Lin R."/>
            <person name="Jones M.K."/>
            <person name="Brejova B."/>
            <person name="Vinar T."/>
            <person name="Zhao G."/>
            <person name="McManus D.P."/>
            <person name="Chen Z."/>
            <person name="Zhou Y."/>
            <person name="Wang S."/>
        </authorList>
    </citation>
    <scope>NUCLEOTIDE SEQUENCE [LARGE SCALE GENOMIC DNA]</scope>
</reference>
<dbReference type="KEGG" id="egl:EGR_09772"/>